<dbReference type="Pfam" id="PF00881">
    <property type="entry name" value="Nitroreductase"/>
    <property type="match status" value="1"/>
</dbReference>
<dbReference type="PANTHER" id="PTHR43673:SF10">
    <property type="entry name" value="NADH DEHYDROGENASE_NAD(P)H NITROREDUCTASE XCC3605-RELATED"/>
    <property type="match status" value="1"/>
</dbReference>
<proteinExistence type="inferred from homology"/>
<keyword evidence="2" id="KW-0560">Oxidoreductase</keyword>
<dbReference type="CDD" id="cd02062">
    <property type="entry name" value="Nitro_FMN_reductase"/>
    <property type="match status" value="1"/>
</dbReference>
<accession>A0ABT1K6B1</accession>
<dbReference type="PANTHER" id="PTHR43673">
    <property type="entry name" value="NAD(P)H NITROREDUCTASE YDGI-RELATED"/>
    <property type="match status" value="1"/>
</dbReference>
<sequence>MTTGTGAVSIPPGAPGTTPGAVSILPGAPGVTPGAVSIGAEAVRATPFDVAETDRLLTTTRSVRRRLDVERPVPREVVEEALEVAVQAPTANNHQNWRWLVISDAAVKQELAEMIQSSWTFHRNDMWTNAGRRRNDAGARRNYASALALTETIARVPVLVIPCVLGRPPDITAINEAWERRMADKVPEDPGHLVRHGETRASIFYGSIFPAIWSFQLALRSRGLGSTITCLHVPHEQQVARMLGIPSGVTQVCMIPVAYTVGTDFRPAERYSAKERTYWERWGT</sequence>
<evidence type="ECO:0000256" key="1">
    <source>
        <dbReference type="ARBA" id="ARBA00007118"/>
    </source>
</evidence>
<reference evidence="4 5" key="1">
    <citation type="submission" date="2022-06" db="EMBL/GenBank/DDBJ databases">
        <title>Sequencing the genomes of 1000 actinobacteria strains.</title>
        <authorList>
            <person name="Klenk H.-P."/>
        </authorList>
    </citation>
    <scope>NUCLEOTIDE SEQUENCE [LARGE SCALE GENOMIC DNA]</scope>
    <source>
        <strain evidence="4 5">DSM 44170</strain>
    </source>
</reference>
<dbReference type="RefSeq" id="WP_253773128.1">
    <property type="nucleotide sequence ID" value="NZ_BAAAVE010000007.1"/>
</dbReference>
<dbReference type="EMBL" id="JAMZEC010000001">
    <property type="protein sequence ID" value="MCP2348966.1"/>
    <property type="molecule type" value="Genomic_DNA"/>
</dbReference>
<comment type="similarity">
    <text evidence="1">Belongs to the nitroreductase family.</text>
</comment>
<keyword evidence="5" id="KW-1185">Reference proteome</keyword>
<dbReference type="Gene3D" id="3.40.109.10">
    <property type="entry name" value="NADH Oxidase"/>
    <property type="match status" value="1"/>
</dbReference>
<dbReference type="SUPFAM" id="SSF55469">
    <property type="entry name" value="FMN-dependent nitroreductase-like"/>
    <property type="match status" value="1"/>
</dbReference>
<evidence type="ECO:0000259" key="3">
    <source>
        <dbReference type="Pfam" id="PF00881"/>
    </source>
</evidence>
<comment type="caution">
    <text evidence="4">The sequence shown here is derived from an EMBL/GenBank/DDBJ whole genome shotgun (WGS) entry which is preliminary data.</text>
</comment>
<dbReference type="InterPro" id="IPR029479">
    <property type="entry name" value="Nitroreductase"/>
</dbReference>
<feature type="domain" description="Nitroreductase" evidence="3">
    <location>
        <begin position="59"/>
        <end position="259"/>
    </location>
</feature>
<protein>
    <submittedName>
        <fullName evidence="4">Nitroreductase</fullName>
    </submittedName>
</protein>
<evidence type="ECO:0000313" key="5">
    <source>
        <dbReference type="Proteomes" id="UP001320766"/>
    </source>
</evidence>
<gene>
    <name evidence="4" type="ORF">HD595_005088</name>
</gene>
<name>A0ABT1K6B1_9ACTN</name>
<evidence type="ECO:0000313" key="4">
    <source>
        <dbReference type="EMBL" id="MCP2348966.1"/>
    </source>
</evidence>
<dbReference type="InterPro" id="IPR000415">
    <property type="entry name" value="Nitroreductase-like"/>
</dbReference>
<dbReference type="Proteomes" id="UP001320766">
    <property type="component" value="Unassembled WGS sequence"/>
</dbReference>
<evidence type="ECO:0000256" key="2">
    <source>
        <dbReference type="ARBA" id="ARBA00023002"/>
    </source>
</evidence>
<organism evidence="4 5">
    <name type="scientific">Nonomuraea roseoviolacea subsp. carminata</name>
    <dbReference type="NCBI Taxonomy" id="160689"/>
    <lineage>
        <taxon>Bacteria</taxon>
        <taxon>Bacillati</taxon>
        <taxon>Actinomycetota</taxon>
        <taxon>Actinomycetes</taxon>
        <taxon>Streptosporangiales</taxon>
        <taxon>Streptosporangiaceae</taxon>
        <taxon>Nonomuraea</taxon>
    </lineage>
</organism>